<feature type="region of interest" description="Disordered" evidence="6">
    <location>
        <begin position="395"/>
        <end position="449"/>
    </location>
</feature>
<evidence type="ECO:0000256" key="5">
    <source>
        <dbReference type="ARBA" id="ARBA00022840"/>
    </source>
</evidence>
<evidence type="ECO:0000256" key="6">
    <source>
        <dbReference type="SAM" id="MobiDB-lite"/>
    </source>
</evidence>
<comment type="caution">
    <text evidence="8">The sequence shown here is derived from an EMBL/GenBank/DDBJ whole genome shotgun (WGS) entry which is preliminary data.</text>
</comment>
<dbReference type="Pfam" id="PF00069">
    <property type="entry name" value="Pkinase"/>
    <property type="match status" value="1"/>
</dbReference>
<keyword evidence="2" id="KW-0808">Transferase</keyword>
<sequence length="449" mass="51183">MLELYCTSSGFIPPIYAFPTKFSDYILQTAYGIVWKAIDRRTGEVVALKKIFDAFRNQTDAQRTFREIMFLQEFGDHPNIIKLHNVIKAENDKDIYLVFEFMETDLHNVIKRGNILKDVHKRYIMYQLFKATKYLHSGNVIHRDQKPSNVLLDSECVMKMCDFGLARSLTQIGIDAETGDPNLTEYVATRWYRAPEILLASHRFPLFPGSSTLNQIEKIMSSIPMPCREDIDSIRSAYGSSILEKASMKSKKSFEDMLPDASKDAVDLLRRLLQFNPDKRITADEALRHPYVARFHNIAEEISLNYDVVPPLSDDVQLTVEEYRNKLYEVTFGRTTHDTPPQGKSKPFASRQRSYENANVNAGNHIHELFVRTQNPKVQLHQYLFGRNYIKSRQASAPAATRGGGNRPISGANYRNNPVITRDDKSAGGGLSVTSSRMSLTNKTAKQLI</sequence>
<dbReference type="PROSITE" id="PS01351">
    <property type="entry name" value="MAPK"/>
    <property type="match status" value="1"/>
</dbReference>
<evidence type="ECO:0000256" key="2">
    <source>
        <dbReference type="ARBA" id="ARBA00022679"/>
    </source>
</evidence>
<evidence type="ECO:0000256" key="1">
    <source>
        <dbReference type="ARBA" id="ARBA00022527"/>
    </source>
</evidence>
<dbReference type="PROSITE" id="PS50011">
    <property type="entry name" value="PROTEIN_KINASE_DOM"/>
    <property type="match status" value="1"/>
</dbReference>
<keyword evidence="9" id="KW-1185">Reference proteome</keyword>
<organism evidence="8 9">
    <name type="scientific">Tegillarca granosa</name>
    <name type="common">Malaysian cockle</name>
    <name type="synonym">Anadara granosa</name>
    <dbReference type="NCBI Taxonomy" id="220873"/>
    <lineage>
        <taxon>Eukaryota</taxon>
        <taxon>Metazoa</taxon>
        <taxon>Spiralia</taxon>
        <taxon>Lophotrochozoa</taxon>
        <taxon>Mollusca</taxon>
        <taxon>Bivalvia</taxon>
        <taxon>Autobranchia</taxon>
        <taxon>Pteriomorphia</taxon>
        <taxon>Arcoida</taxon>
        <taxon>Arcoidea</taxon>
        <taxon>Arcidae</taxon>
        <taxon>Tegillarca</taxon>
    </lineage>
</organism>
<evidence type="ECO:0000313" key="8">
    <source>
        <dbReference type="EMBL" id="KAJ8305754.1"/>
    </source>
</evidence>
<dbReference type="SUPFAM" id="SSF56112">
    <property type="entry name" value="Protein kinase-like (PK-like)"/>
    <property type="match status" value="1"/>
</dbReference>
<accession>A0ABQ9EKG4</accession>
<keyword evidence="5" id="KW-0067">ATP-binding</keyword>
<keyword evidence="4" id="KW-0418">Kinase</keyword>
<evidence type="ECO:0000313" key="9">
    <source>
        <dbReference type="Proteomes" id="UP001217089"/>
    </source>
</evidence>
<feature type="compositionally biased region" description="Polar residues" evidence="6">
    <location>
        <begin position="432"/>
        <end position="449"/>
    </location>
</feature>
<dbReference type="Proteomes" id="UP001217089">
    <property type="component" value="Unassembled WGS sequence"/>
</dbReference>
<evidence type="ECO:0000259" key="7">
    <source>
        <dbReference type="PROSITE" id="PS50011"/>
    </source>
</evidence>
<name>A0ABQ9EKG4_TEGGR</name>
<evidence type="ECO:0000256" key="3">
    <source>
        <dbReference type="ARBA" id="ARBA00022741"/>
    </source>
</evidence>
<keyword evidence="1" id="KW-0723">Serine/threonine-protein kinase</keyword>
<dbReference type="CDD" id="cd07852">
    <property type="entry name" value="STKc_MAPK15-like"/>
    <property type="match status" value="1"/>
</dbReference>
<dbReference type="Gene3D" id="3.30.200.20">
    <property type="entry name" value="Phosphorylase Kinase, domain 1"/>
    <property type="match status" value="1"/>
</dbReference>
<proteinExistence type="predicted"/>
<dbReference type="InterPro" id="IPR000719">
    <property type="entry name" value="Prot_kinase_dom"/>
</dbReference>
<reference evidence="8 9" key="1">
    <citation type="submission" date="2022-12" db="EMBL/GenBank/DDBJ databases">
        <title>Chromosome-level genome of Tegillarca granosa.</title>
        <authorList>
            <person name="Kim J."/>
        </authorList>
    </citation>
    <scope>NUCLEOTIDE SEQUENCE [LARGE SCALE GENOMIC DNA]</scope>
    <source>
        <strain evidence="8">Teg-2019</strain>
        <tissue evidence="8">Adductor muscle</tissue>
    </source>
</reference>
<dbReference type="EMBL" id="JARBDR010000813">
    <property type="protein sequence ID" value="KAJ8305754.1"/>
    <property type="molecule type" value="Genomic_DNA"/>
</dbReference>
<gene>
    <name evidence="8" type="ORF">KUTeg_016299</name>
</gene>
<dbReference type="InterPro" id="IPR011009">
    <property type="entry name" value="Kinase-like_dom_sf"/>
</dbReference>
<feature type="domain" description="Protein kinase" evidence="7">
    <location>
        <begin position="20"/>
        <end position="292"/>
    </location>
</feature>
<dbReference type="InterPro" id="IPR050117">
    <property type="entry name" value="MAPK"/>
</dbReference>
<dbReference type="Gene3D" id="1.10.510.10">
    <property type="entry name" value="Transferase(Phosphotransferase) domain 1"/>
    <property type="match status" value="2"/>
</dbReference>
<evidence type="ECO:0000256" key="4">
    <source>
        <dbReference type="ARBA" id="ARBA00022777"/>
    </source>
</evidence>
<keyword evidence="3" id="KW-0547">Nucleotide-binding</keyword>
<protein>
    <recommendedName>
        <fullName evidence="7">Protein kinase domain-containing protein</fullName>
    </recommendedName>
</protein>
<dbReference type="InterPro" id="IPR003527">
    <property type="entry name" value="MAP_kinase_CS"/>
</dbReference>
<dbReference type="PANTHER" id="PTHR24055">
    <property type="entry name" value="MITOGEN-ACTIVATED PROTEIN KINASE"/>
    <property type="match status" value="1"/>
</dbReference>